<reference evidence="19" key="1">
    <citation type="journal article" date="2020" name="mSystems">
        <title>Genome- and Community-Level Interaction Insights into Carbon Utilization and Element Cycling Functions of Hydrothermarchaeota in Hydrothermal Sediment.</title>
        <authorList>
            <person name="Zhou Z."/>
            <person name="Liu Y."/>
            <person name="Xu W."/>
            <person name="Pan J."/>
            <person name="Luo Z.H."/>
            <person name="Li M."/>
        </authorList>
    </citation>
    <scope>NUCLEOTIDE SEQUENCE [LARGE SCALE GENOMIC DNA]</scope>
    <source>
        <strain evidence="19">HyVt-527</strain>
    </source>
</reference>
<dbReference type="Gene3D" id="3.30.56.10">
    <property type="match status" value="1"/>
</dbReference>
<evidence type="ECO:0000256" key="13">
    <source>
        <dbReference type="ARBA" id="ARBA00022917"/>
    </source>
</evidence>
<evidence type="ECO:0000256" key="16">
    <source>
        <dbReference type="ARBA" id="ARBA00049255"/>
    </source>
</evidence>
<evidence type="ECO:0000256" key="5">
    <source>
        <dbReference type="ARBA" id="ARBA00022490"/>
    </source>
</evidence>
<dbReference type="PANTHER" id="PTHR10947:SF0">
    <property type="entry name" value="PHENYLALANINE--TRNA LIGASE BETA SUBUNIT"/>
    <property type="match status" value="1"/>
</dbReference>
<keyword evidence="7 19" id="KW-0436">Ligase</keyword>
<dbReference type="InterPro" id="IPR002547">
    <property type="entry name" value="tRNA-bd_dom"/>
</dbReference>
<dbReference type="SMART" id="SM00873">
    <property type="entry name" value="B3_4"/>
    <property type="match status" value="1"/>
</dbReference>
<dbReference type="PROSITE" id="PS50886">
    <property type="entry name" value="TRBD"/>
    <property type="match status" value="1"/>
</dbReference>
<evidence type="ECO:0000256" key="4">
    <source>
        <dbReference type="ARBA" id="ARBA00017032"/>
    </source>
</evidence>
<accession>A0A7V5UFC4</accession>
<dbReference type="Gene3D" id="2.40.50.140">
    <property type="entry name" value="Nucleic acid-binding proteins"/>
    <property type="match status" value="1"/>
</dbReference>
<evidence type="ECO:0000256" key="14">
    <source>
        <dbReference type="ARBA" id="ARBA00023146"/>
    </source>
</evidence>
<dbReference type="FunFam" id="3.50.40.10:FF:000001">
    <property type="entry name" value="Phenylalanine--tRNA ligase beta subunit"/>
    <property type="match status" value="1"/>
</dbReference>
<dbReference type="GO" id="GO:0000287">
    <property type="term" value="F:magnesium ion binding"/>
    <property type="evidence" value="ECO:0007669"/>
    <property type="project" value="InterPro"/>
</dbReference>
<comment type="catalytic activity">
    <reaction evidence="16">
        <text>tRNA(Phe) + L-phenylalanine + ATP = L-phenylalanyl-tRNA(Phe) + AMP + diphosphate + H(+)</text>
        <dbReference type="Rhea" id="RHEA:19413"/>
        <dbReference type="Rhea" id="RHEA-COMP:9668"/>
        <dbReference type="Rhea" id="RHEA-COMP:9699"/>
        <dbReference type="ChEBI" id="CHEBI:15378"/>
        <dbReference type="ChEBI" id="CHEBI:30616"/>
        <dbReference type="ChEBI" id="CHEBI:33019"/>
        <dbReference type="ChEBI" id="CHEBI:58095"/>
        <dbReference type="ChEBI" id="CHEBI:78442"/>
        <dbReference type="ChEBI" id="CHEBI:78531"/>
        <dbReference type="ChEBI" id="CHEBI:456215"/>
        <dbReference type="EC" id="6.1.1.20"/>
    </reaction>
</comment>
<evidence type="ECO:0000256" key="15">
    <source>
        <dbReference type="ARBA" id="ARBA00033189"/>
    </source>
</evidence>
<keyword evidence="8" id="KW-0479">Metal-binding</keyword>
<evidence type="ECO:0000259" key="18">
    <source>
        <dbReference type="PROSITE" id="PS50886"/>
    </source>
</evidence>
<gene>
    <name evidence="19" type="primary">pheT</name>
    <name evidence="19" type="ORF">ENJ89_08190</name>
</gene>
<dbReference type="EC" id="6.1.1.20" evidence="3"/>
<dbReference type="NCBIfam" id="NF045760">
    <property type="entry name" value="YtpR"/>
    <property type="match status" value="1"/>
</dbReference>
<dbReference type="InterPro" id="IPR045060">
    <property type="entry name" value="Phe-tRNA-ligase_IIc_bsu"/>
</dbReference>
<name>A0A7V5UFC4_CALAY</name>
<dbReference type="AlphaFoldDB" id="A0A7V5UFC4"/>
<evidence type="ECO:0000256" key="8">
    <source>
        <dbReference type="ARBA" id="ARBA00022723"/>
    </source>
</evidence>
<comment type="subunit">
    <text evidence="2">Tetramer of two alpha and two beta subunits.</text>
</comment>
<dbReference type="SUPFAM" id="SSF50249">
    <property type="entry name" value="Nucleic acid-binding proteins"/>
    <property type="match status" value="1"/>
</dbReference>
<evidence type="ECO:0000256" key="3">
    <source>
        <dbReference type="ARBA" id="ARBA00012814"/>
    </source>
</evidence>
<evidence type="ECO:0000256" key="2">
    <source>
        <dbReference type="ARBA" id="ARBA00011209"/>
    </source>
</evidence>
<dbReference type="GO" id="GO:0004826">
    <property type="term" value="F:phenylalanine-tRNA ligase activity"/>
    <property type="evidence" value="ECO:0007669"/>
    <property type="project" value="UniProtKB-EC"/>
</dbReference>
<keyword evidence="12 17" id="KW-0694">RNA-binding</keyword>
<dbReference type="Proteomes" id="UP000886124">
    <property type="component" value="Unassembled WGS sequence"/>
</dbReference>
<evidence type="ECO:0000313" key="19">
    <source>
        <dbReference type="EMBL" id="HHJ53159.1"/>
    </source>
</evidence>
<dbReference type="Pfam" id="PF03483">
    <property type="entry name" value="B3_4"/>
    <property type="match status" value="1"/>
</dbReference>
<dbReference type="InterPro" id="IPR004532">
    <property type="entry name" value="Phe-tRNA-ligase_IIc_bsu_bact"/>
</dbReference>
<dbReference type="EMBL" id="DROD01000523">
    <property type="protein sequence ID" value="HHJ53159.1"/>
    <property type="molecule type" value="Genomic_DNA"/>
</dbReference>
<keyword evidence="5" id="KW-0963">Cytoplasm</keyword>
<dbReference type="GO" id="GO:0009328">
    <property type="term" value="C:phenylalanine-tRNA ligase complex"/>
    <property type="evidence" value="ECO:0007669"/>
    <property type="project" value="TreeGrafter"/>
</dbReference>
<comment type="similarity">
    <text evidence="1">Belongs to the phenylalanyl-tRNA synthetase beta subunit family. Type 1 subfamily.</text>
</comment>
<dbReference type="GO" id="GO:0000049">
    <property type="term" value="F:tRNA binding"/>
    <property type="evidence" value="ECO:0007669"/>
    <property type="project" value="UniProtKB-UniRule"/>
</dbReference>
<evidence type="ECO:0000256" key="6">
    <source>
        <dbReference type="ARBA" id="ARBA00022555"/>
    </source>
</evidence>
<comment type="caution">
    <text evidence="19">The sequence shown here is derived from an EMBL/GenBank/DDBJ whole genome shotgun (WGS) entry which is preliminary data.</text>
</comment>
<organism evidence="19">
    <name type="scientific">Caldithrix abyssi</name>
    <dbReference type="NCBI Taxonomy" id="187145"/>
    <lineage>
        <taxon>Bacteria</taxon>
        <taxon>Pseudomonadati</taxon>
        <taxon>Calditrichota</taxon>
        <taxon>Calditrichia</taxon>
        <taxon>Calditrichales</taxon>
        <taxon>Calditrichaceae</taxon>
        <taxon>Caldithrix</taxon>
    </lineage>
</organism>
<keyword evidence="11" id="KW-0460">Magnesium</keyword>
<dbReference type="InterPro" id="IPR020825">
    <property type="entry name" value="Phe-tRNA_synthase-like_B3/B4"/>
</dbReference>
<proteinExistence type="inferred from homology"/>
<evidence type="ECO:0000256" key="12">
    <source>
        <dbReference type="ARBA" id="ARBA00022884"/>
    </source>
</evidence>
<dbReference type="InterPro" id="IPR012340">
    <property type="entry name" value="NA-bd_OB-fold"/>
</dbReference>
<keyword evidence="10" id="KW-0067">ATP-binding</keyword>
<dbReference type="NCBIfam" id="TIGR00472">
    <property type="entry name" value="pheT_bact"/>
    <property type="match status" value="1"/>
</dbReference>
<evidence type="ECO:0000256" key="1">
    <source>
        <dbReference type="ARBA" id="ARBA00008653"/>
    </source>
</evidence>
<dbReference type="Pfam" id="PF01588">
    <property type="entry name" value="tRNA_bind"/>
    <property type="match status" value="1"/>
</dbReference>
<dbReference type="FunFam" id="2.40.50.140:FF:000045">
    <property type="entry name" value="Phenylalanine--tRNA ligase beta subunit"/>
    <property type="match status" value="1"/>
</dbReference>
<keyword evidence="9" id="KW-0547">Nucleotide-binding</keyword>
<evidence type="ECO:0000256" key="17">
    <source>
        <dbReference type="PROSITE-ProRule" id="PRU00209"/>
    </source>
</evidence>
<dbReference type="GO" id="GO:0005524">
    <property type="term" value="F:ATP binding"/>
    <property type="evidence" value="ECO:0007669"/>
    <property type="project" value="UniProtKB-KW"/>
</dbReference>
<protein>
    <recommendedName>
        <fullName evidence="4">Phenylalanine--tRNA ligase beta subunit</fullName>
        <ecNumber evidence="3">6.1.1.20</ecNumber>
    </recommendedName>
    <alternativeName>
        <fullName evidence="15">Phenylalanyl-tRNA synthetase beta subunit</fullName>
    </alternativeName>
</protein>
<dbReference type="SUPFAM" id="SSF56037">
    <property type="entry name" value="PheT/TilS domain"/>
    <property type="match status" value="1"/>
</dbReference>
<evidence type="ECO:0000256" key="11">
    <source>
        <dbReference type="ARBA" id="ARBA00022842"/>
    </source>
</evidence>
<dbReference type="CDD" id="cd02796">
    <property type="entry name" value="tRNA_bind_bactPheRS"/>
    <property type="match status" value="1"/>
</dbReference>
<feature type="non-terminal residue" evidence="19">
    <location>
        <position position="406"/>
    </location>
</feature>
<dbReference type="InterPro" id="IPR033714">
    <property type="entry name" value="tRNA_bind_bactPheRS"/>
</dbReference>
<keyword evidence="14" id="KW-0030">Aminoacyl-tRNA synthetase</keyword>
<evidence type="ECO:0000256" key="7">
    <source>
        <dbReference type="ARBA" id="ARBA00022598"/>
    </source>
</evidence>
<dbReference type="Gene3D" id="3.50.40.10">
    <property type="entry name" value="Phenylalanyl-trna Synthetase, Chain B, domain 3"/>
    <property type="match status" value="1"/>
</dbReference>
<keyword evidence="6 17" id="KW-0820">tRNA-binding</keyword>
<keyword evidence="13" id="KW-0648">Protein biosynthesis</keyword>
<evidence type="ECO:0000256" key="9">
    <source>
        <dbReference type="ARBA" id="ARBA00022741"/>
    </source>
</evidence>
<evidence type="ECO:0000256" key="10">
    <source>
        <dbReference type="ARBA" id="ARBA00022840"/>
    </source>
</evidence>
<sequence>MKVTYRWLKDYVDFSESAFEIADKLTHAGFEVEEIHPMIQPFTGVVVGEVVEVEKHPNADKLSVCKVRTAEGEYQVICGAPNVAQGQFVPFAQVGAVLPGGFKIKKAKIRGVESFGMICSKEELGLEKQSDGIWAFEQPMPLGEDVHALLSKEEDYLLDFFITPNRPDCLSVVGIAREIAALTGSTLRLPQVQVQEQSTEKIDDLVSIKIHDPEGCPRYAARIIRGVKLAPSPEWMQHRLEAVGVRPINNIVDITNYVLMELGHPLHAFDLAQIKGPEINVRSSEPGEKFTTLDEKERELPANTVMICDRDRAVAIGGIMGGLNSEVSDTTKDILLESAYFNPERIAFSSKKLGLSTEASQRFERGADPNGVLRALDRAAQLMAELAGGTIVTGVYDVYPRPIKPQ</sequence>
<feature type="domain" description="TRNA-binding" evidence="18">
    <location>
        <begin position="39"/>
        <end position="147"/>
    </location>
</feature>
<dbReference type="GO" id="GO:0006432">
    <property type="term" value="P:phenylalanyl-tRNA aminoacylation"/>
    <property type="evidence" value="ECO:0007669"/>
    <property type="project" value="InterPro"/>
</dbReference>
<dbReference type="InterPro" id="IPR005146">
    <property type="entry name" value="B3/B4_tRNA-bd"/>
</dbReference>
<dbReference type="PANTHER" id="PTHR10947">
    <property type="entry name" value="PHENYLALANYL-TRNA SYNTHETASE BETA CHAIN AND LEUCINE-RICH REPEAT-CONTAINING PROTEIN 47"/>
    <property type="match status" value="1"/>
</dbReference>